<keyword evidence="1" id="KW-0812">Transmembrane</keyword>
<protein>
    <recommendedName>
        <fullName evidence="4">MFS transporter</fullName>
    </recommendedName>
</protein>
<evidence type="ECO:0000313" key="2">
    <source>
        <dbReference type="EMBL" id="MBM7417344.1"/>
    </source>
</evidence>
<name>A0ABS2KZH6_9NOCA</name>
<accession>A0ABS2KZH6</accession>
<dbReference type="RefSeq" id="WP_204869969.1">
    <property type="nucleotide sequence ID" value="NZ_JAFBBK010000001.1"/>
</dbReference>
<keyword evidence="3" id="KW-1185">Reference proteome</keyword>
<feature type="transmembrane region" description="Helical" evidence="1">
    <location>
        <begin position="36"/>
        <end position="57"/>
    </location>
</feature>
<keyword evidence="1" id="KW-1133">Transmembrane helix</keyword>
<evidence type="ECO:0008006" key="4">
    <source>
        <dbReference type="Google" id="ProtNLM"/>
    </source>
</evidence>
<organism evidence="2 3">
    <name type="scientific">Rhodococcoides corynebacterioides</name>
    <dbReference type="NCBI Taxonomy" id="53972"/>
    <lineage>
        <taxon>Bacteria</taxon>
        <taxon>Bacillati</taxon>
        <taxon>Actinomycetota</taxon>
        <taxon>Actinomycetes</taxon>
        <taxon>Mycobacteriales</taxon>
        <taxon>Nocardiaceae</taxon>
        <taxon>Rhodococcoides</taxon>
    </lineage>
</organism>
<gene>
    <name evidence="2" type="ORF">JOE42_004077</name>
</gene>
<reference evidence="2 3" key="1">
    <citation type="submission" date="2021-01" db="EMBL/GenBank/DDBJ databases">
        <title>Genomics of switchgrass bacterial isolates.</title>
        <authorList>
            <person name="Shade A."/>
        </authorList>
    </citation>
    <scope>NUCLEOTIDE SEQUENCE [LARGE SCALE GENOMIC DNA]</scope>
    <source>
        <strain evidence="2 3">PvP111</strain>
    </source>
</reference>
<evidence type="ECO:0000313" key="3">
    <source>
        <dbReference type="Proteomes" id="UP000703038"/>
    </source>
</evidence>
<proteinExistence type="predicted"/>
<comment type="caution">
    <text evidence="2">The sequence shown here is derived from an EMBL/GenBank/DDBJ whole genome shotgun (WGS) entry which is preliminary data.</text>
</comment>
<dbReference type="EMBL" id="JAFBBK010000001">
    <property type="protein sequence ID" value="MBM7417344.1"/>
    <property type="molecule type" value="Genomic_DNA"/>
</dbReference>
<keyword evidence="1" id="KW-0472">Membrane</keyword>
<evidence type="ECO:0000256" key="1">
    <source>
        <dbReference type="SAM" id="Phobius"/>
    </source>
</evidence>
<dbReference type="Proteomes" id="UP000703038">
    <property type="component" value="Unassembled WGS sequence"/>
</dbReference>
<feature type="transmembrane region" description="Helical" evidence="1">
    <location>
        <begin position="64"/>
        <end position="82"/>
    </location>
</feature>
<sequence length="173" mass="17388">MSTPATSAPLRGVVVGALSVLVTAAAHDLGGAMLPSQSAAVALLAVCTGIGWMVSTVPSGKSRLVVALAAAQALGHLTLTVVDGHHHGPPLDPRMAAAHILAVGIGAVAVHGAERGIIAAARAMRRILPIVLAVAAVDTDTVRPARPVIRVDVPARLLDLSGHGTRGPPARLR</sequence>
<feature type="transmembrane region" description="Helical" evidence="1">
    <location>
        <begin position="94"/>
        <end position="113"/>
    </location>
</feature>